<protein>
    <submittedName>
        <fullName evidence="1">Uncharacterized protein</fullName>
    </submittedName>
</protein>
<name>A0A977KXD6_9CYAN</name>
<evidence type="ECO:0000313" key="1">
    <source>
        <dbReference type="EMBL" id="UXE60350.1"/>
    </source>
</evidence>
<sequence length="83" mass="9785">MPLRKKRGMAGDKTICLPIEEGIEYDLLLQNPDGYRGYLDKMLRKYPEIFPEEIEKGYKLQGLVTSKRQKLTTRRIRLKANKE</sequence>
<dbReference type="EMBL" id="CP073041">
    <property type="protein sequence ID" value="UXE60350.1"/>
    <property type="molecule type" value="Genomic_DNA"/>
</dbReference>
<reference evidence="1" key="1">
    <citation type="submission" date="2021-04" db="EMBL/GenBank/DDBJ databases">
        <title>Genome sequence of Woronichinia naegeliana from Washington state freshwater lake bloom.</title>
        <authorList>
            <person name="Dreher T.W."/>
        </authorList>
    </citation>
    <scope>NUCLEOTIDE SEQUENCE</scope>
    <source>
        <strain evidence="1">WA131</strain>
    </source>
</reference>
<dbReference type="Proteomes" id="UP001065613">
    <property type="component" value="Chromosome"/>
</dbReference>
<dbReference type="AlphaFoldDB" id="A0A977KXD6"/>
<dbReference type="KEGG" id="wna:KA717_33045"/>
<accession>A0A977KXD6</accession>
<proteinExistence type="predicted"/>
<gene>
    <name evidence="1" type="ORF">KA717_33045</name>
</gene>
<organism evidence="1">
    <name type="scientific">Woronichinia naegeliana WA131</name>
    <dbReference type="NCBI Taxonomy" id="2824559"/>
    <lineage>
        <taxon>Bacteria</taxon>
        <taxon>Bacillati</taxon>
        <taxon>Cyanobacteriota</taxon>
        <taxon>Cyanophyceae</taxon>
        <taxon>Synechococcales</taxon>
        <taxon>Coelosphaeriaceae</taxon>
        <taxon>Woronichinia</taxon>
    </lineage>
</organism>